<dbReference type="InterPro" id="IPR027417">
    <property type="entry name" value="P-loop_NTPase"/>
</dbReference>
<evidence type="ECO:0000259" key="1">
    <source>
        <dbReference type="SMART" id="SM00382"/>
    </source>
</evidence>
<organism evidence="2 3">
    <name type="scientific">Vibrio mediterranei</name>
    <dbReference type="NCBI Taxonomy" id="689"/>
    <lineage>
        <taxon>Bacteria</taxon>
        <taxon>Pseudomonadati</taxon>
        <taxon>Pseudomonadota</taxon>
        <taxon>Gammaproteobacteria</taxon>
        <taxon>Vibrionales</taxon>
        <taxon>Vibrionaceae</taxon>
        <taxon>Vibrio</taxon>
    </lineage>
</organism>
<evidence type="ECO:0000313" key="3">
    <source>
        <dbReference type="Proteomes" id="UP000197092"/>
    </source>
</evidence>
<dbReference type="RefSeq" id="WP_088877432.1">
    <property type="nucleotide sequence ID" value="NZ_CP018308.1"/>
</dbReference>
<dbReference type="KEGG" id="vsh:BSZ05_15500"/>
<feature type="domain" description="AAA+ ATPase" evidence="1">
    <location>
        <begin position="175"/>
        <end position="366"/>
    </location>
</feature>
<dbReference type="SUPFAM" id="SSF52540">
    <property type="entry name" value="P-loop containing nucleoside triphosphate hydrolases"/>
    <property type="match status" value="1"/>
</dbReference>
<proteinExistence type="predicted"/>
<evidence type="ECO:0000313" key="2">
    <source>
        <dbReference type="EMBL" id="ASI91092.1"/>
    </source>
</evidence>
<sequence>MNAITSVENKPQLSPQIKPPTVPVSIEELGIPQVVLENLLIKHLSHEAKIDLLGLSELIGLSTHLVQELLDVLRKRSLIEVYQPGSDGSLNQGEVVSTSRILYGLSGQGLQEAELAFLKDAYIGPAPVSLGDYYHIVSMQDIRKNNISYNNVIHALTGVYGAEYMVHVLGPALNSGRALLLYGNSGTGKSYVAAQLLNAFDTSVYIPYSVYASGSVIKVFSELHHTRLDNNSTAQTISFSKQYDRRWALCERPNIQVGGELTMDMLEINHSESNRVWMAPLQMLANNGLLIIDDLGRQTVPVDTLLNRWIVPMEYSVDYLVLPNGQQFSIPFVLTLAFSTNLSPLEIADPAFLRRLGYKVEFRPLTEETYLELFHSIVERDDYSVSTLTIEHLLLLHRQFRVPFYPCIPKDIIGICRDIIKFEEREPEITPNVLEASWRLYFTSDGLEGI</sequence>
<reference evidence="3" key="1">
    <citation type="submission" date="2016-12" db="EMBL/GenBank/DDBJ databases">
        <title>Comparative genomic analysis reveals the diversity, evolution, and environmental adaptation strategies of the genus Vibrio.</title>
        <authorList>
            <person name="Lin H."/>
            <person name="Wang X."/>
            <person name="Zhang X.-H."/>
        </authorList>
    </citation>
    <scope>NUCLEOTIDE SEQUENCE [LARGE SCALE GENOMIC DNA]</scope>
    <source>
        <strain evidence="3">QT6D1</strain>
    </source>
</reference>
<dbReference type="Gene3D" id="3.40.50.300">
    <property type="entry name" value="P-loop containing nucleotide triphosphate hydrolases"/>
    <property type="match status" value="1"/>
</dbReference>
<dbReference type="EMBL" id="CP018308">
    <property type="protein sequence ID" value="ASI91092.1"/>
    <property type="molecule type" value="Genomic_DNA"/>
</dbReference>
<dbReference type="Proteomes" id="UP000197092">
    <property type="component" value="Chromosome 1"/>
</dbReference>
<dbReference type="AlphaFoldDB" id="A0AAN1KP43"/>
<dbReference type="SMART" id="SM00382">
    <property type="entry name" value="AAA"/>
    <property type="match status" value="1"/>
</dbReference>
<accession>A0AAN1KP43</accession>
<name>A0AAN1KP43_9VIBR</name>
<gene>
    <name evidence="2" type="ORF">BSZ05_15500</name>
</gene>
<protein>
    <submittedName>
        <fullName evidence="2">AAA family ATPase</fullName>
    </submittedName>
</protein>
<dbReference type="InterPro" id="IPR003593">
    <property type="entry name" value="AAA+_ATPase"/>
</dbReference>